<name>A0A9D4HX68_DREPO</name>
<keyword evidence="3" id="KW-1185">Reference proteome</keyword>
<feature type="compositionally biased region" description="Basic and acidic residues" evidence="1">
    <location>
        <begin position="42"/>
        <end position="55"/>
    </location>
</feature>
<reference evidence="2" key="2">
    <citation type="submission" date="2020-11" db="EMBL/GenBank/DDBJ databases">
        <authorList>
            <person name="McCartney M.A."/>
            <person name="Auch B."/>
            <person name="Kono T."/>
            <person name="Mallez S."/>
            <person name="Becker A."/>
            <person name="Gohl D.M."/>
            <person name="Silverstein K.A.T."/>
            <person name="Koren S."/>
            <person name="Bechman K.B."/>
            <person name="Herman A."/>
            <person name="Abrahante J.E."/>
            <person name="Garbe J."/>
        </authorList>
    </citation>
    <scope>NUCLEOTIDE SEQUENCE</scope>
    <source>
        <strain evidence="2">Duluth1</strain>
        <tissue evidence="2">Whole animal</tissue>
    </source>
</reference>
<reference evidence="2" key="1">
    <citation type="journal article" date="2019" name="bioRxiv">
        <title>The Genome of the Zebra Mussel, Dreissena polymorpha: A Resource for Invasive Species Research.</title>
        <authorList>
            <person name="McCartney M.A."/>
            <person name="Auch B."/>
            <person name="Kono T."/>
            <person name="Mallez S."/>
            <person name="Zhang Y."/>
            <person name="Obille A."/>
            <person name="Becker A."/>
            <person name="Abrahante J.E."/>
            <person name="Garbe J."/>
            <person name="Badalamenti J.P."/>
            <person name="Herman A."/>
            <person name="Mangelson H."/>
            <person name="Liachko I."/>
            <person name="Sullivan S."/>
            <person name="Sone E.D."/>
            <person name="Koren S."/>
            <person name="Silverstein K.A.T."/>
            <person name="Beckman K.B."/>
            <person name="Gohl D.M."/>
        </authorList>
    </citation>
    <scope>NUCLEOTIDE SEQUENCE</scope>
    <source>
        <strain evidence="2">Duluth1</strain>
        <tissue evidence="2">Whole animal</tissue>
    </source>
</reference>
<proteinExistence type="predicted"/>
<comment type="caution">
    <text evidence="2">The sequence shown here is derived from an EMBL/GenBank/DDBJ whole genome shotgun (WGS) entry which is preliminary data.</text>
</comment>
<dbReference type="AlphaFoldDB" id="A0A9D4HX68"/>
<gene>
    <name evidence="2" type="ORF">DPMN_042679</name>
</gene>
<evidence type="ECO:0000313" key="2">
    <source>
        <dbReference type="EMBL" id="KAH3736117.1"/>
    </source>
</evidence>
<organism evidence="2 3">
    <name type="scientific">Dreissena polymorpha</name>
    <name type="common">Zebra mussel</name>
    <name type="synonym">Mytilus polymorpha</name>
    <dbReference type="NCBI Taxonomy" id="45954"/>
    <lineage>
        <taxon>Eukaryota</taxon>
        <taxon>Metazoa</taxon>
        <taxon>Spiralia</taxon>
        <taxon>Lophotrochozoa</taxon>
        <taxon>Mollusca</taxon>
        <taxon>Bivalvia</taxon>
        <taxon>Autobranchia</taxon>
        <taxon>Heteroconchia</taxon>
        <taxon>Euheterodonta</taxon>
        <taxon>Imparidentia</taxon>
        <taxon>Neoheterodontei</taxon>
        <taxon>Myida</taxon>
        <taxon>Dreissenoidea</taxon>
        <taxon>Dreissenidae</taxon>
        <taxon>Dreissena</taxon>
    </lineage>
</organism>
<dbReference type="EMBL" id="JAIWYP010000011">
    <property type="protein sequence ID" value="KAH3736117.1"/>
    <property type="molecule type" value="Genomic_DNA"/>
</dbReference>
<accession>A0A9D4HX68</accession>
<protein>
    <submittedName>
        <fullName evidence="2">Uncharacterized protein</fullName>
    </submittedName>
</protein>
<evidence type="ECO:0000313" key="3">
    <source>
        <dbReference type="Proteomes" id="UP000828390"/>
    </source>
</evidence>
<dbReference type="Proteomes" id="UP000828390">
    <property type="component" value="Unassembled WGS sequence"/>
</dbReference>
<evidence type="ECO:0000256" key="1">
    <source>
        <dbReference type="SAM" id="MobiDB-lite"/>
    </source>
</evidence>
<feature type="region of interest" description="Disordered" evidence="1">
    <location>
        <begin position="25"/>
        <end position="70"/>
    </location>
</feature>
<sequence>MLQKCRNQLLAGESECSMGLELEHDGLSSTLSDDGDVSPNDKLPDTDDTLDHGELLDVPYMGRKRRPPVW</sequence>